<dbReference type="EMBL" id="JYON01000004">
    <property type="protein sequence ID" value="KJH72656.1"/>
    <property type="molecule type" value="Genomic_DNA"/>
</dbReference>
<dbReference type="Pfam" id="PF01066">
    <property type="entry name" value="CDP-OH_P_transf"/>
    <property type="match status" value="1"/>
</dbReference>
<protein>
    <recommendedName>
        <fullName evidence="4">CDP-alcohol phosphatidyltransferase</fullName>
    </recommendedName>
</protein>
<name>A0A0D8ZZJ2_9CYAN</name>
<sequence>MTPKLDLGLYQAKYTFRNWLRKIPGISQLSPNWLSCSTIIPGVLIAYCLYQGWWMGAVIAIAFRMTLSTLDGLVAEEFNKTSPLGAYLNRLPGEIADLLIILGLFPYSQISWIIALIILTSWVQTFGLLGLVAGSKTQSVGPCGQTDRLAIIALSCIVAAFGFPVWQYVIPGMCIGCGLTILLRIFRSIRDITNTQTA</sequence>
<evidence type="ECO:0008006" key="4">
    <source>
        <dbReference type="Google" id="ProtNLM"/>
    </source>
</evidence>
<evidence type="ECO:0000313" key="3">
    <source>
        <dbReference type="Proteomes" id="UP000032452"/>
    </source>
</evidence>
<gene>
    <name evidence="2" type="ORF">UH38_05950</name>
</gene>
<keyword evidence="3" id="KW-1185">Reference proteome</keyword>
<dbReference type="Proteomes" id="UP000032452">
    <property type="component" value="Unassembled WGS sequence"/>
</dbReference>
<keyword evidence="1" id="KW-0472">Membrane</keyword>
<dbReference type="InterPro" id="IPR000462">
    <property type="entry name" value="CDP-OH_P_trans"/>
</dbReference>
<dbReference type="Gene3D" id="1.20.120.1760">
    <property type="match status" value="1"/>
</dbReference>
<dbReference type="RefSeq" id="WP_045053716.1">
    <property type="nucleotide sequence ID" value="NZ_CAWMDP010000026.1"/>
</dbReference>
<reference evidence="2 3" key="1">
    <citation type="submission" date="2015-02" db="EMBL/GenBank/DDBJ databases">
        <title>Draft genome of a novel marine cyanobacterium (Chroococcales) isolated from South Atlantic Ocean.</title>
        <authorList>
            <person name="Rigonato J."/>
            <person name="Alvarenga D.O."/>
            <person name="Branco L.H."/>
            <person name="Varani A.M."/>
            <person name="Brandini F.P."/>
            <person name="Fiore M.F."/>
        </authorList>
    </citation>
    <scope>NUCLEOTIDE SEQUENCE [LARGE SCALE GENOMIC DNA]</scope>
    <source>
        <strain evidence="2 3">CENA595</strain>
    </source>
</reference>
<dbReference type="GO" id="GO:0008654">
    <property type="term" value="P:phospholipid biosynthetic process"/>
    <property type="evidence" value="ECO:0007669"/>
    <property type="project" value="InterPro"/>
</dbReference>
<feature type="transmembrane region" description="Helical" evidence="1">
    <location>
        <begin position="39"/>
        <end position="63"/>
    </location>
</feature>
<proteinExistence type="predicted"/>
<evidence type="ECO:0000313" key="2">
    <source>
        <dbReference type="EMBL" id="KJH72656.1"/>
    </source>
</evidence>
<dbReference type="GO" id="GO:0016780">
    <property type="term" value="F:phosphotransferase activity, for other substituted phosphate groups"/>
    <property type="evidence" value="ECO:0007669"/>
    <property type="project" value="InterPro"/>
</dbReference>
<organism evidence="2 3">
    <name type="scientific">Aliterella atlantica CENA595</name>
    <dbReference type="NCBI Taxonomy" id="1618023"/>
    <lineage>
        <taxon>Bacteria</taxon>
        <taxon>Bacillati</taxon>
        <taxon>Cyanobacteriota</taxon>
        <taxon>Cyanophyceae</taxon>
        <taxon>Chroococcidiopsidales</taxon>
        <taxon>Aliterellaceae</taxon>
        <taxon>Aliterella</taxon>
    </lineage>
</organism>
<dbReference type="InterPro" id="IPR043130">
    <property type="entry name" value="CDP-OH_PTrfase_TM_dom"/>
</dbReference>
<dbReference type="OrthoDB" id="581699at2"/>
<keyword evidence="1" id="KW-1133">Transmembrane helix</keyword>
<evidence type="ECO:0000256" key="1">
    <source>
        <dbReference type="SAM" id="Phobius"/>
    </source>
</evidence>
<dbReference type="GO" id="GO:0016020">
    <property type="term" value="C:membrane"/>
    <property type="evidence" value="ECO:0007669"/>
    <property type="project" value="InterPro"/>
</dbReference>
<dbReference type="STRING" id="1618023.UH38_05950"/>
<keyword evidence="1" id="KW-0812">Transmembrane</keyword>
<dbReference type="AlphaFoldDB" id="A0A0D8ZZJ2"/>
<dbReference type="PATRIC" id="fig|1618023.3.peg.2342"/>
<comment type="caution">
    <text evidence="2">The sequence shown here is derived from an EMBL/GenBank/DDBJ whole genome shotgun (WGS) entry which is preliminary data.</text>
</comment>
<feature type="transmembrane region" description="Helical" evidence="1">
    <location>
        <begin position="169"/>
        <end position="186"/>
    </location>
</feature>
<accession>A0A0D8ZZJ2</accession>